<evidence type="ECO:0000256" key="1">
    <source>
        <dbReference type="SAM" id="MobiDB-lite"/>
    </source>
</evidence>
<dbReference type="AlphaFoldDB" id="A0A5J5LP32"/>
<proteinExistence type="predicted"/>
<dbReference type="SUPFAM" id="SSF81324">
    <property type="entry name" value="Voltage-gated potassium channels"/>
    <property type="match status" value="1"/>
</dbReference>
<dbReference type="Gene3D" id="1.10.287.70">
    <property type="match status" value="1"/>
</dbReference>
<keyword evidence="2" id="KW-0472">Membrane</keyword>
<reference evidence="4 5" key="1">
    <citation type="submission" date="2018-11" db="EMBL/GenBank/DDBJ databases">
        <title>Genomic analysis of Haloarcula hispanica CBA1121.</title>
        <authorList>
            <person name="Kim Y.B."/>
            <person name="Roh S.W."/>
        </authorList>
    </citation>
    <scope>NUCLEOTIDE SEQUENCE [LARGE SCALE GENOMIC DNA]</scope>
    <source>
        <strain evidence="4 5">CBA1121</strain>
    </source>
</reference>
<keyword evidence="4" id="KW-0407">Ion channel</keyword>
<feature type="transmembrane region" description="Helical" evidence="2">
    <location>
        <begin position="127"/>
        <end position="145"/>
    </location>
</feature>
<keyword evidence="4" id="KW-0813">Transport</keyword>
<keyword evidence="2" id="KW-0812">Transmembrane</keyword>
<evidence type="ECO:0000259" key="3">
    <source>
        <dbReference type="Pfam" id="PF07885"/>
    </source>
</evidence>
<gene>
    <name evidence="4" type="ORF">EGO51_15325</name>
</gene>
<dbReference type="InterPro" id="IPR013099">
    <property type="entry name" value="K_chnl_dom"/>
</dbReference>
<keyword evidence="4" id="KW-0406">Ion transport</keyword>
<feature type="domain" description="Potassium channel" evidence="3">
    <location>
        <begin position="171"/>
        <end position="225"/>
    </location>
</feature>
<dbReference type="Proteomes" id="UP000326244">
    <property type="component" value="Unassembled WGS sequence"/>
</dbReference>
<keyword evidence="2" id="KW-1133">Transmembrane helix</keyword>
<evidence type="ECO:0000313" key="4">
    <source>
        <dbReference type="EMBL" id="KAA9411109.1"/>
    </source>
</evidence>
<feature type="region of interest" description="Disordered" evidence="1">
    <location>
        <begin position="71"/>
        <end position="90"/>
    </location>
</feature>
<feature type="transmembrane region" description="Helical" evidence="2">
    <location>
        <begin position="201"/>
        <end position="221"/>
    </location>
</feature>
<dbReference type="RefSeq" id="WP_151103909.1">
    <property type="nucleotide sequence ID" value="NZ_RQWK01000001.1"/>
</dbReference>
<dbReference type="Pfam" id="PF07885">
    <property type="entry name" value="Ion_trans_2"/>
    <property type="match status" value="1"/>
</dbReference>
<sequence length="227" mass="24472">MGFHFTDAQLYQADLTNVRINIQTVFDSTTLYERRRDLDGWFTETTGSNPQAGAWVHRRLERLYEDNALSEEAPAIPDQKTGSRELAPRSTCDGVGPLGPSLAHIGRWSVLTLSGGLTRHGESLQRIVALSLGVVTLSALLYPFVGGFGSNNSGAVFELTAGDLLTSEAAPTLARSLYFSVITFSTMGYGDLYPLGTGSRILVGLESLAGAVLVALFIFVLGRRTAR</sequence>
<accession>A0A5J5LP32</accession>
<protein>
    <submittedName>
        <fullName evidence="4">Two pore domain potassium channel family protein</fullName>
    </submittedName>
</protein>
<comment type="caution">
    <text evidence="4">The sequence shown here is derived from an EMBL/GenBank/DDBJ whole genome shotgun (WGS) entry which is preliminary data.</text>
</comment>
<dbReference type="EMBL" id="RQWK01000001">
    <property type="protein sequence ID" value="KAA9411109.1"/>
    <property type="molecule type" value="Genomic_DNA"/>
</dbReference>
<evidence type="ECO:0000313" key="5">
    <source>
        <dbReference type="Proteomes" id="UP000326244"/>
    </source>
</evidence>
<evidence type="ECO:0000256" key="2">
    <source>
        <dbReference type="SAM" id="Phobius"/>
    </source>
</evidence>
<dbReference type="GO" id="GO:0034220">
    <property type="term" value="P:monoatomic ion transmembrane transport"/>
    <property type="evidence" value="ECO:0007669"/>
    <property type="project" value="UniProtKB-KW"/>
</dbReference>
<organism evidence="4 5">
    <name type="scientific">Haloarcula hispanica</name>
    <dbReference type="NCBI Taxonomy" id="51589"/>
    <lineage>
        <taxon>Archaea</taxon>
        <taxon>Methanobacteriati</taxon>
        <taxon>Methanobacteriota</taxon>
        <taxon>Stenosarchaea group</taxon>
        <taxon>Halobacteria</taxon>
        <taxon>Halobacteriales</taxon>
        <taxon>Haloarculaceae</taxon>
        <taxon>Haloarcula</taxon>
    </lineage>
</organism>
<name>A0A5J5LP32_HALHI</name>